<gene>
    <name evidence="8" type="ORF">EC957_001202</name>
</gene>
<organism evidence="8 9">
    <name type="scientific">Mortierella hygrophila</name>
    <dbReference type="NCBI Taxonomy" id="979708"/>
    <lineage>
        <taxon>Eukaryota</taxon>
        <taxon>Fungi</taxon>
        <taxon>Fungi incertae sedis</taxon>
        <taxon>Mucoromycota</taxon>
        <taxon>Mortierellomycotina</taxon>
        <taxon>Mortierellomycetes</taxon>
        <taxon>Mortierellales</taxon>
        <taxon>Mortierellaceae</taxon>
        <taxon>Mortierella</taxon>
    </lineage>
</organism>
<dbReference type="Gene3D" id="3.40.630.10">
    <property type="entry name" value="Zn peptidases"/>
    <property type="match status" value="1"/>
</dbReference>
<dbReference type="PANTHER" id="PTHR12147:SF26">
    <property type="entry name" value="PEPTIDASE M28 DOMAIN-CONTAINING PROTEIN"/>
    <property type="match status" value="1"/>
</dbReference>
<evidence type="ECO:0000313" key="9">
    <source>
        <dbReference type="Proteomes" id="UP000723463"/>
    </source>
</evidence>
<keyword evidence="6" id="KW-0732">Signal</keyword>
<sequence length="493" mass="54103">MVRSILLSVSAALLLAAASTTTMAATTHWEFVDANQPQTKEFQPACGKQLRGVYEDLSIYAVPEECIVKSSMLPAEHMYSQLIVLERQHLEGDAPQDILDWNNSVQEAVADFATDDLVEESTGNQLPYSIFRGRRKFCRFTTVDLPDTQPKYRVLIGSNCAASEVPDLIDVLPSNTEILPVRTEGFVTPLAGLPSDHPIVLKSKNLKHRKSLQAVVDQVDVKTLEQDVTWLSGEATGSPFITRSSTSKQSHEVAAWLKSQFESYGCDTVELMTYQSRFGPNVICTFKGTEYPDEHVILGAHHDSRGSFLNPRAPGADDDGSGTSMLLQVARIIKANNLTFGRTFVISAFSGEEQGLFGSAALAKKLKSQGTTITMMVQGDMLAYRKPGEPIQVAFPARYHTAELSSLLHNVTELYVPEAVVGITGACCSDHQSFWEAGYPATAFFERNGPIADPKYHNSGDLVYREGYDFAQLRASTQAMLASVFEVAEAKLK</sequence>
<keyword evidence="9" id="KW-1185">Reference proteome</keyword>
<dbReference type="GO" id="GO:0006508">
    <property type="term" value="P:proteolysis"/>
    <property type="evidence" value="ECO:0007669"/>
    <property type="project" value="UniProtKB-KW"/>
</dbReference>
<evidence type="ECO:0000256" key="2">
    <source>
        <dbReference type="ARBA" id="ARBA00005634"/>
    </source>
</evidence>
<evidence type="ECO:0000256" key="4">
    <source>
        <dbReference type="ARBA" id="ARBA00022801"/>
    </source>
</evidence>
<evidence type="ECO:0000256" key="6">
    <source>
        <dbReference type="RuleBase" id="RU361240"/>
    </source>
</evidence>
<dbReference type="InterPro" id="IPR007484">
    <property type="entry name" value="Peptidase_M28"/>
</dbReference>
<dbReference type="AlphaFoldDB" id="A0A9P6K7Q2"/>
<keyword evidence="5 6" id="KW-0862">Zinc</keyword>
<comment type="similarity">
    <text evidence="2">Belongs to the peptidase M28 family. M28B subfamily.</text>
</comment>
<feature type="chain" id="PRO_5040532784" description="Peptide hydrolase" evidence="6">
    <location>
        <begin position="25"/>
        <end position="493"/>
    </location>
</feature>
<feature type="domain" description="Peptidase M28" evidence="7">
    <location>
        <begin position="281"/>
        <end position="465"/>
    </location>
</feature>
<feature type="signal peptide" evidence="6">
    <location>
        <begin position="1"/>
        <end position="24"/>
    </location>
</feature>
<proteinExistence type="inferred from homology"/>
<evidence type="ECO:0000313" key="8">
    <source>
        <dbReference type="EMBL" id="KAF9550295.1"/>
    </source>
</evidence>
<keyword evidence="3 6" id="KW-0645">Protease</keyword>
<accession>A0A9P6K7Q2</accession>
<dbReference type="InterPro" id="IPR045175">
    <property type="entry name" value="M28_fam"/>
</dbReference>
<dbReference type="EC" id="3.4.-.-" evidence="6"/>
<evidence type="ECO:0000256" key="3">
    <source>
        <dbReference type="ARBA" id="ARBA00022670"/>
    </source>
</evidence>
<dbReference type="EMBL" id="JAAAXW010000012">
    <property type="protein sequence ID" value="KAF9550295.1"/>
    <property type="molecule type" value="Genomic_DNA"/>
</dbReference>
<dbReference type="GO" id="GO:0008235">
    <property type="term" value="F:metalloexopeptidase activity"/>
    <property type="evidence" value="ECO:0007669"/>
    <property type="project" value="InterPro"/>
</dbReference>
<protein>
    <recommendedName>
        <fullName evidence="6">Peptide hydrolase</fullName>
        <ecNumber evidence="6">3.4.-.-</ecNumber>
    </recommendedName>
</protein>
<dbReference type="PANTHER" id="PTHR12147">
    <property type="entry name" value="METALLOPEPTIDASE M28 FAMILY MEMBER"/>
    <property type="match status" value="1"/>
</dbReference>
<evidence type="ECO:0000259" key="7">
    <source>
        <dbReference type="Pfam" id="PF04389"/>
    </source>
</evidence>
<keyword evidence="4 6" id="KW-0378">Hydrolase</keyword>
<evidence type="ECO:0000256" key="1">
    <source>
        <dbReference type="ARBA" id="ARBA00001947"/>
    </source>
</evidence>
<dbReference type="Proteomes" id="UP000723463">
    <property type="component" value="Unassembled WGS sequence"/>
</dbReference>
<dbReference type="SUPFAM" id="SSF53187">
    <property type="entry name" value="Zn-dependent exopeptidases"/>
    <property type="match status" value="1"/>
</dbReference>
<dbReference type="Pfam" id="PF04389">
    <property type="entry name" value="Peptidase_M28"/>
    <property type="match status" value="1"/>
</dbReference>
<comment type="cofactor">
    <cofactor evidence="1">
        <name>Zn(2+)</name>
        <dbReference type="ChEBI" id="CHEBI:29105"/>
    </cofactor>
</comment>
<comment type="caution">
    <text evidence="8">The sequence shown here is derived from an EMBL/GenBank/DDBJ whole genome shotgun (WGS) entry which is preliminary data.</text>
</comment>
<keyword evidence="6" id="KW-0479">Metal-binding</keyword>
<name>A0A9P6K7Q2_9FUNG</name>
<evidence type="ECO:0000256" key="5">
    <source>
        <dbReference type="ARBA" id="ARBA00022833"/>
    </source>
</evidence>
<dbReference type="GO" id="GO:0046872">
    <property type="term" value="F:metal ion binding"/>
    <property type="evidence" value="ECO:0007669"/>
    <property type="project" value="UniProtKB-KW"/>
</dbReference>
<reference evidence="8" key="1">
    <citation type="journal article" date="2020" name="Fungal Divers.">
        <title>Resolving the Mortierellaceae phylogeny through synthesis of multi-gene phylogenetics and phylogenomics.</title>
        <authorList>
            <person name="Vandepol N."/>
            <person name="Liber J."/>
            <person name="Desiro A."/>
            <person name="Na H."/>
            <person name="Kennedy M."/>
            <person name="Barry K."/>
            <person name="Grigoriev I.V."/>
            <person name="Miller A.N."/>
            <person name="O'Donnell K."/>
            <person name="Stajich J.E."/>
            <person name="Bonito G."/>
        </authorList>
    </citation>
    <scope>NUCLEOTIDE SEQUENCE</scope>
    <source>
        <strain evidence="8">NRRL 2591</strain>
    </source>
</reference>